<comment type="caution">
    <text evidence="3">The sequence shown here is derived from an EMBL/GenBank/DDBJ whole genome shotgun (WGS) entry which is preliminary data.</text>
</comment>
<keyword evidence="1" id="KW-0328">Glycosyltransferase</keyword>
<dbReference type="PANTHER" id="PTHR34136:SF1">
    <property type="entry name" value="UDP-N-ACETYL-D-MANNOSAMINURONIC ACID TRANSFERASE"/>
    <property type="match status" value="1"/>
</dbReference>
<sequence length="265" mass="29646">MHAVSILGVPLFAGDIPAAVEIVVRSLLEGSVSSPRCISATGAHGLVEAQRDPAFHQLLRQFFLNLPDGKPAVWIGRWKGARSMQRCYGPDFFAALLQGTASLAINHYFCGGKPGVAERLKEVVAEKFGNTRVVGTYSPPFRPMSQEEFQALGEDIDAKEAHIVWIGISTPKQERFAAMLAPFTQKAKYLITVGAAFDFHIGAVRQAPRWMQEAGLEWLFRLLVEPRRLWRRYVDIVPAFIYFNLKERILHPDAWASSLVELKTQ</sequence>
<gene>
    <name evidence="3" type="ORF">ENO59_02290</name>
</gene>
<dbReference type="Pfam" id="PF03808">
    <property type="entry name" value="Glyco_tran_WecG"/>
    <property type="match status" value="1"/>
</dbReference>
<accession>A0A7V2AZ57</accession>
<dbReference type="AlphaFoldDB" id="A0A7V2AZ57"/>
<organism evidence="3">
    <name type="scientific">Rhodothermus marinus</name>
    <name type="common">Rhodothermus obamensis</name>
    <dbReference type="NCBI Taxonomy" id="29549"/>
    <lineage>
        <taxon>Bacteria</taxon>
        <taxon>Pseudomonadati</taxon>
        <taxon>Rhodothermota</taxon>
        <taxon>Rhodothermia</taxon>
        <taxon>Rhodothermales</taxon>
        <taxon>Rhodothermaceae</taxon>
        <taxon>Rhodothermus</taxon>
    </lineage>
</organism>
<dbReference type="GO" id="GO:0016758">
    <property type="term" value="F:hexosyltransferase activity"/>
    <property type="evidence" value="ECO:0007669"/>
    <property type="project" value="TreeGrafter"/>
</dbReference>
<dbReference type="PANTHER" id="PTHR34136">
    <property type="match status" value="1"/>
</dbReference>
<evidence type="ECO:0000313" key="3">
    <source>
        <dbReference type="EMBL" id="HER95337.1"/>
    </source>
</evidence>
<keyword evidence="2 3" id="KW-0808">Transferase</keyword>
<evidence type="ECO:0000256" key="2">
    <source>
        <dbReference type="ARBA" id="ARBA00022679"/>
    </source>
</evidence>
<dbReference type="NCBIfam" id="TIGR00696">
    <property type="entry name" value="wecG_tagA_cpsF"/>
    <property type="match status" value="1"/>
</dbReference>
<proteinExistence type="predicted"/>
<evidence type="ECO:0000256" key="1">
    <source>
        <dbReference type="ARBA" id="ARBA00022676"/>
    </source>
</evidence>
<dbReference type="InterPro" id="IPR004629">
    <property type="entry name" value="WecG_TagA_CpsF"/>
</dbReference>
<reference evidence="3" key="1">
    <citation type="journal article" date="2020" name="mSystems">
        <title>Genome- and Community-Level Interaction Insights into Carbon Utilization and Element Cycling Functions of Hydrothermarchaeota in Hydrothermal Sediment.</title>
        <authorList>
            <person name="Zhou Z."/>
            <person name="Liu Y."/>
            <person name="Xu W."/>
            <person name="Pan J."/>
            <person name="Luo Z.H."/>
            <person name="Li M."/>
        </authorList>
    </citation>
    <scope>NUCLEOTIDE SEQUENCE [LARGE SCALE GENOMIC DNA]</scope>
    <source>
        <strain evidence="3">SpSt-143</strain>
    </source>
</reference>
<name>A0A7V2AZ57_RHOMR</name>
<protein>
    <submittedName>
        <fullName evidence="3">Glycosyltransferase</fullName>
    </submittedName>
</protein>
<dbReference type="CDD" id="cd06533">
    <property type="entry name" value="Glyco_transf_WecG_TagA"/>
    <property type="match status" value="1"/>
</dbReference>
<dbReference type="EMBL" id="DSGB01000003">
    <property type="protein sequence ID" value="HER95337.1"/>
    <property type="molecule type" value="Genomic_DNA"/>
</dbReference>